<dbReference type="Proteomes" id="UP000054498">
    <property type="component" value="Unassembled WGS sequence"/>
</dbReference>
<protein>
    <recommendedName>
        <fullName evidence="4">F-box domain-containing protein</fullName>
    </recommendedName>
</protein>
<dbReference type="Gene3D" id="3.80.10.10">
    <property type="entry name" value="Ribonuclease Inhibitor"/>
    <property type="match status" value="2"/>
</dbReference>
<gene>
    <name evidence="2" type="ORF">MNEG_6486</name>
</gene>
<dbReference type="InterPro" id="IPR032675">
    <property type="entry name" value="LRR_dom_sf"/>
</dbReference>
<dbReference type="KEGG" id="mng:MNEG_6486"/>
<dbReference type="SUPFAM" id="SSF52058">
    <property type="entry name" value="L domain-like"/>
    <property type="match status" value="1"/>
</dbReference>
<name>A0A0D2L2I0_9CHLO</name>
<evidence type="ECO:0000313" key="3">
    <source>
        <dbReference type="Proteomes" id="UP000054498"/>
    </source>
</evidence>
<comment type="subcellular location">
    <subcellularLocation>
        <location evidence="1">Cytoplasm</location>
        <location evidence="1">Cytoskeleton</location>
        <location evidence="1">Cilium axoneme</location>
    </subcellularLocation>
</comment>
<evidence type="ECO:0008006" key="4">
    <source>
        <dbReference type="Google" id="ProtNLM"/>
    </source>
</evidence>
<dbReference type="RefSeq" id="XP_013900493.1">
    <property type="nucleotide sequence ID" value="XM_014045039.1"/>
</dbReference>
<reference evidence="2 3" key="1">
    <citation type="journal article" date="2013" name="BMC Genomics">
        <title>Reconstruction of the lipid metabolism for the microalga Monoraphidium neglectum from its genome sequence reveals characteristics suitable for biofuel production.</title>
        <authorList>
            <person name="Bogen C."/>
            <person name="Al-Dilaimi A."/>
            <person name="Albersmeier A."/>
            <person name="Wichmann J."/>
            <person name="Grundmann M."/>
            <person name="Rupp O."/>
            <person name="Lauersen K.J."/>
            <person name="Blifernez-Klassen O."/>
            <person name="Kalinowski J."/>
            <person name="Goesmann A."/>
            <person name="Mussgnug J.H."/>
            <person name="Kruse O."/>
        </authorList>
    </citation>
    <scope>NUCLEOTIDE SEQUENCE [LARGE SCALE GENOMIC DNA]</scope>
    <source>
        <strain evidence="2 3">SAG 48.87</strain>
    </source>
</reference>
<accession>A0A0D2L2I0</accession>
<keyword evidence="3" id="KW-1185">Reference proteome</keyword>
<dbReference type="AlphaFoldDB" id="A0A0D2L2I0"/>
<evidence type="ECO:0000313" key="2">
    <source>
        <dbReference type="EMBL" id="KIZ01474.1"/>
    </source>
</evidence>
<evidence type="ECO:0000256" key="1">
    <source>
        <dbReference type="ARBA" id="ARBA00004430"/>
    </source>
</evidence>
<dbReference type="GeneID" id="25739362"/>
<proteinExistence type="predicted"/>
<dbReference type="GO" id="GO:0005930">
    <property type="term" value="C:axoneme"/>
    <property type="evidence" value="ECO:0007669"/>
    <property type="project" value="UniProtKB-SubCell"/>
</dbReference>
<dbReference type="EMBL" id="KK101276">
    <property type="protein sequence ID" value="KIZ01474.1"/>
    <property type="molecule type" value="Genomic_DNA"/>
</dbReference>
<sequence length="491" mass="53361">MPVWLGCNVDKIWRITIRSFDKVPHRLLAAATCANLAPTVGDVAASTTRSGARFKPDPCEAIVTARPGARHPRPSGSRAGAALPAAAATLLTCEILDALEPHLGPAGLWAALPVCRAWRDLLAPQIRAARLTLSRLPCAPKPAVLACSTEDDGPLEDVISPVAAAAPCCAPTWDRRVRAVAALLRPLCNLRRLQLSTTVEWSISVAPLARLTGLTSLDLSDCNHQRADLRVLAGGLRQLVVLKLYGTCPREQAAQLVDGSGSVQVPDNTAPFDTRLAVPYPAQQLRRLSGLSQLRSLDVMLNDFAKADVLPALATLTQLERLAMYVPSSHQRGSWREPNAIEALSALTGLTSLTAFTAHCTSFDAWARAVRSLRQLRELQVQVTYHLPGEPLFKAIGALPRLRVLRLVLSHSCWPEVAMSERSADALRGIPELELHCIPKIQRCATIAPLTRLPNLKLTTWWRYKSADGWLATKEPEACCCWDCMPRGGRP</sequence>
<organism evidence="2 3">
    <name type="scientific">Monoraphidium neglectum</name>
    <dbReference type="NCBI Taxonomy" id="145388"/>
    <lineage>
        <taxon>Eukaryota</taxon>
        <taxon>Viridiplantae</taxon>
        <taxon>Chlorophyta</taxon>
        <taxon>core chlorophytes</taxon>
        <taxon>Chlorophyceae</taxon>
        <taxon>CS clade</taxon>
        <taxon>Sphaeropleales</taxon>
        <taxon>Selenastraceae</taxon>
        <taxon>Monoraphidium</taxon>
    </lineage>
</organism>